<keyword evidence="2" id="KW-1185">Reference proteome</keyword>
<protein>
    <submittedName>
        <fullName evidence="1">Uncharacterized protein</fullName>
    </submittedName>
</protein>
<sequence length="65" mass="7508">MREIDLSKFYVEVPDKFMGAIFEFPTFADADNYIQDIKGLVPLAKHINAIDVFLKLEGPDFTLIW</sequence>
<dbReference type="EMBL" id="CP060783">
    <property type="protein sequence ID" value="QNP48393.1"/>
    <property type="molecule type" value="Genomic_DNA"/>
</dbReference>
<evidence type="ECO:0000313" key="2">
    <source>
        <dbReference type="Proteomes" id="UP000516028"/>
    </source>
</evidence>
<dbReference type="KEGG" id="daer:H9K75_20960"/>
<evidence type="ECO:0000313" key="1">
    <source>
        <dbReference type="EMBL" id="QNP48393.1"/>
    </source>
</evidence>
<reference evidence="1 2" key="1">
    <citation type="submission" date="2020-08" db="EMBL/GenBank/DDBJ databases">
        <title>Genome sequence of Diaphorobacter aerolatus KACC 16536T.</title>
        <authorList>
            <person name="Hyun D.-W."/>
            <person name="Bae J.-W."/>
        </authorList>
    </citation>
    <scope>NUCLEOTIDE SEQUENCE [LARGE SCALE GENOMIC DNA]</scope>
    <source>
        <strain evidence="1 2">KACC 16536</strain>
    </source>
</reference>
<organism evidence="1 2">
    <name type="scientific">Diaphorobacter aerolatus</name>
    <dbReference type="NCBI Taxonomy" id="1288495"/>
    <lineage>
        <taxon>Bacteria</taxon>
        <taxon>Pseudomonadati</taxon>
        <taxon>Pseudomonadota</taxon>
        <taxon>Betaproteobacteria</taxon>
        <taxon>Burkholderiales</taxon>
        <taxon>Comamonadaceae</taxon>
        <taxon>Diaphorobacter</taxon>
    </lineage>
</organism>
<dbReference type="Proteomes" id="UP000516028">
    <property type="component" value="Chromosome"/>
</dbReference>
<dbReference type="RefSeq" id="WP_187723991.1">
    <property type="nucleotide sequence ID" value="NZ_CP060783.1"/>
</dbReference>
<accession>A0A7H0GJC7</accession>
<dbReference type="AlphaFoldDB" id="A0A7H0GJC7"/>
<gene>
    <name evidence="1" type="ORF">H9K75_20960</name>
</gene>
<name>A0A7H0GJC7_9BURK</name>
<proteinExistence type="predicted"/>